<sequence length="494" mass="54774">MTTAVIMWILTQAAVFASACLALCGYFWAALIAVLPVFLLCAKKRPSLPACHNTFSLTGIAAAVTVVAFFDNARFAAQYFQAKEGIFFVCYFALALLCSAAVAAVALTTKKCGAMYLLYWAATVAQCCLPRTSFPAAFCLSVLSAGCLAAAVIIQNGRIRRACILLEKSNDAPRLWMAMLSASAAAGALLVVAAYCKPQVTNVMLLCVKILCCVVSTVALLLTLRQPLDFVSLHKLDVAHNKDVDTTAVKRQLEQRLATHKNYPLAIFLKYFLAFFVPCKTVGLEKVTESAVCFTANHYEIYGPFITEVKFPAVFRPWTDSLMTDKHTLTRQLRSGVEVSTRKWLIKPLRRKLPALIAGVVWKILDCARALPVYRSDPNKIAEMKNQTAEALTTGDNVLVFPEKPPKGEFYKIGGVDKFQTGFVEMAADYRRRTGRDLAFYPLYIDKKGKKIIVGDRVTLNADAPLHEEKLRVAEELYRQTEEMSRRCAAKRKR</sequence>
<evidence type="ECO:0000313" key="3">
    <source>
        <dbReference type="Proteomes" id="UP000886852"/>
    </source>
</evidence>
<feature type="transmembrane region" description="Helical" evidence="1">
    <location>
        <begin position="55"/>
        <end position="73"/>
    </location>
</feature>
<name>A0A9D1SPP7_9BACT</name>
<proteinExistence type="predicted"/>
<comment type="caution">
    <text evidence="2">The sequence shown here is derived from an EMBL/GenBank/DDBJ whole genome shotgun (WGS) entry which is preliminary data.</text>
</comment>
<dbReference type="AlphaFoldDB" id="A0A9D1SPP7"/>
<protein>
    <recommendedName>
        <fullName evidence="4">Phospholipid/glycerol acyltransferase domain-containing protein</fullName>
    </recommendedName>
</protein>
<keyword evidence="1" id="KW-0812">Transmembrane</keyword>
<evidence type="ECO:0008006" key="4">
    <source>
        <dbReference type="Google" id="ProtNLM"/>
    </source>
</evidence>
<reference evidence="2" key="1">
    <citation type="submission" date="2020-10" db="EMBL/GenBank/DDBJ databases">
        <authorList>
            <person name="Gilroy R."/>
        </authorList>
    </citation>
    <scope>NUCLEOTIDE SEQUENCE</scope>
    <source>
        <strain evidence="2">ChiHjej12B11-7776</strain>
    </source>
</reference>
<dbReference type="Proteomes" id="UP000886852">
    <property type="component" value="Unassembled WGS sequence"/>
</dbReference>
<dbReference type="EMBL" id="DVOC01000018">
    <property type="protein sequence ID" value="HIU90579.1"/>
    <property type="molecule type" value="Genomic_DNA"/>
</dbReference>
<keyword evidence="1" id="KW-1133">Transmembrane helix</keyword>
<evidence type="ECO:0000313" key="2">
    <source>
        <dbReference type="EMBL" id="HIU90579.1"/>
    </source>
</evidence>
<organism evidence="2 3">
    <name type="scientific">Candidatus Fimimonas merdipullorum</name>
    <dbReference type="NCBI Taxonomy" id="2840822"/>
    <lineage>
        <taxon>Bacteria</taxon>
        <taxon>Pseudomonadati</taxon>
        <taxon>Myxococcota</taxon>
        <taxon>Myxococcia</taxon>
        <taxon>Myxococcales</taxon>
        <taxon>Cystobacterineae</taxon>
        <taxon>Myxococcaceae</taxon>
        <taxon>Myxococcaceae incertae sedis</taxon>
        <taxon>Candidatus Fimimonas</taxon>
    </lineage>
</organism>
<accession>A0A9D1SPP7</accession>
<feature type="transmembrane region" description="Helical" evidence="1">
    <location>
        <begin position="175"/>
        <end position="196"/>
    </location>
</feature>
<feature type="transmembrane region" description="Helical" evidence="1">
    <location>
        <begin position="203"/>
        <end position="224"/>
    </location>
</feature>
<evidence type="ECO:0000256" key="1">
    <source>
        <dbReference type="SAM" id="Phobius"/>
    </source>
</evidence>
<reference evidence="2" key="2">
    <citation type="journal article" date="2021" name="PeerJ">
        <title>Extensive microbial diversity within the chicken gut microbiome revealed by metagenomics and culture.</title>
        <authorList>
            <person name="Gilroy R."/>
            <person name="Ravi A."/>
            <person name="Getino M."/>
            <person name="Pursley I."/>
            <person name="Horton D.L."/>
            <person name="Alikhan N.F."/>
            <person name="Baker D."/>
            <person name="Gharbi K."/>
            <person name="Hall N."/>
            <person name="Watson M."/>
            <person name="Adriaenssens E.M."/>
            <person name="Foster-Nyarko E."/>
            <person name="Jarju S."/>
            <person name="Secka A."/>
            <person name="Antonio M."/>
            <person name="Oren A."/>
            <person name="Chaudhuri R.R."/>
            <person name="La Ragione R."/>
            <person name="Hildebrand F."/>
            <person name="Pallen M.J."/>
        </authorList>
    </citation>
    <scope>NUCLEOTIDE SEQUENCE</scope>
    <source>
        <strain evidence="2">ChiHjej12B11-7776</strain>
    </source>
</reference>
<gene>
    <name evidence="2" type="ORF">IAC72_01000</name>
</gene>
<keyword evidence="1" id="KW-0472">Membrane</keyword>
<feature type="transmembrane region" description="Helical" evidence="1">
    <location>
        <begin position="7"/>
        <end position="35"/>
    </location>
</feature>
<feature type="transmembrane region" description="Helical" evidence="1">
    <location>
        <begin position="136"/>
        <end position="155"/>
    </location>
</feature>
<feature type="transmembrane region" description="Helical" evidence="1">
    <location>
        <begin position="85"/>
        <end position="107"/>
    </location>
</feature>